<name>A0A6N7YJI4_9PSEU</name>
<sequence length="480" mass="52215">MTSHQYSSVGGASVAARLNRLPITRLHLFAVVIVGIGVFFEMYELFLAGTLGSVLTREYGIANGSTAQKLMLSSALIGAFIGAIWLNRIADRFGRRRAFFLTLSLYSVFSVLGAFSPNIEILVICRFIAGIGVGGELPLVDAYLSDLLPARVRGKFIGWAYTVGLLAVPGVGFLARGISTKSDVWGLAGWRWMFIIGGLGAAICWALRRFLPESPRWLESVGRTKEADAIVSRFERRAIAETGTLPEPDRTEAAPIGRARVRELFEPRWRKRTIMLWVFHFLQNFGFGSFGILAPIVLTVKGFDLNTGLVYAAITYIGYPVGSLLSLPIIERIERRTLVMLSSAGMIVCGLVFGFTNSEWLLLTAGFLYTAISNIFSNAYHVYQGELFPTQLRATGAGTGYSVSRIAGAVQPFVLLPLLKGYGSGAMFIGISVIMALLIINIAAFGPRTTGRSLEEVNATKDDDTVLTETPAPTKALSQD</sequence>
<feature type="transmembrane region" description="Helical" evidence="7">
    <location>
        <begin position="274"/>
        <end position="297"/>
    </location>
</feature>
<feature type="transmembrane region" description="Helical" evidence="7">
    <location>
        <begin position="309"/>
        <end position="330"/>
    </location>
</feature>
<feature type="transmembrane region" description="Helical" evidence="7">
    <location>
        <begin position="401"/>
        <end position="419"/>
    </location>
</feature>
<evidence type="ECO:0000256" key="7">
    <source>
        <dbReference type="SAM" id="Phobius"/>
    </source>
</evidence>
<feature type="transmembrane region" description="Helical" evidence="7">
    <location>
        <begin position="190"/>
        <end position="207"/>
    </location>
</feature>
<dbReference type="Gene3D" id="1.20.1250.20">
    <property type="entry name" value="MFS general substrate transporter like domains"/>
    <property type="match status" value="1"/>
</dbReference>
<keyword evidence="5 7" id="KW-0472">Membrane</keyword>
<dbReference type="GO" id="GO:0005886">
    <property type="term" value="C:plasma membrane"/>
    <property type="evidence" value="ECO:0007669"/>
    <property type="project" value="UniProtKB-SubCell"/>
</dbReference>
<dbReference type="PANTHER" id="PTHR23511:SF34">
    <property type="entry name" value="SYNAPTIC VESICLE GLYCOPROTEIN 2"/>
    <property type="match status" value="1"/>
</dbReference>
<dbReference type="PANTHER" id="PTHR23511">
    <property type="entry name" value="SYNAPTIC VESICLE GLYCOPROTEIN 2"/>
    <property type="match status" value="1"/>
</dbReference>
<feature type="transmembrane region" description="Helical" evidence="7">
    <location>
        <begin position="156"/>
        <end position="178"/>
    </location>
</feature>
<protein>
    <submittedName>
        <fullName evidence="9">MFS transporter</fullName>
    </submittedName>
</protein>
<feature type="transmembrane region" description="Helical" evidence="7">
    <location>
        <begin position="337"/>
        <end position="355"/>
    </location>
</feature>
<keyword evidence="2" id="KW-0813">Transport</keyword>
<dbReference type="SUPFAM" id="SSF103473">
    <property type="entry name" value="MFS general substrate transporter"/>
    <property type="match status" value="1"/>
</dbReference>
<feature type="transmembrane region" description="Helical" evidence="7">
    <location>
        <begin position="26"/>
        <end position="46"/>
    </location>
</feature>
<feature type="transmembrane region" description="Helical" evidence="7">
    <location>
        <begin position="361"/>
        <end position="380"/>
    </location>
</feature>
<evidence type="ECO:0000256" key="1">
    <source>
        <dbReference type="ARBA" id="ARBA00004651"/>
    </source>
</evidence>
<evidence type="ECO:0000256" key="3">
    <source>
        <dbReference type="ARBA" id="ARBA00022692"/>
    </source>
</evidence>
<evidence type="ECO:0000256" key="2">
    <source>
        <dbReference type="ARBA" id="ARBA00022448"/>
    </source>
</evidence>
<dbReference type="CDD" id="cd17316">
    <property type="entry name" value="MFS_SV2_like"/>
    <property type="match status" value="1"/>
</dbReference>
<dbReference type="GO" id="GO:0022857">
    <property type="term" value="F:transmembrane transporter activity"/>
    <property type="evidence" value="ECO:0007669"/>
    <property type="project" value="InterPro"/>
</dbReference>
<organism evidence="9 10">
    <name type="scientific">Amycolatopsis pithecellobii</name>
    <dbReference type="NCBI Taxonomy" id="664692"/>
    <lineage>
        <taxon>Bacteria</taxon>
        <taxon>Bacillati</taxon>
        <taxon>Actinomycetota</taxon>
        <taxon>Actinomycetes</taxon>
        <taxon>Pseudonocardiales</taxon>
        <taxon>Pseudonocardiaceae</taxon>
        <taxon>Amycolatopsis</taxon>
    </lineage>
</organism>
<dbReference type="InterPro" id="IPR036259">
    <property type="entry name" value="MFS_trans_sf"/>
</dbReference>
<evidence type="ECO:0000256" key="5">
    <source>
        <dbReference type="ARBA" id="ARBA00023136"/>
    </source>
</evidence>
<evidence type="ECO:0000313" key="10">
    <source>
        <dbReference type="Proteomes" id="UP000440096"/>
    </source>
</evidence>
<dbReference type="EMBL" id="WMBA01000003">
    <property type="protein sequence ID" value="MTD53057.1"/>
    <property type="molecule type" value="Genomic_DNA"/>
</dbReference>
<evidence type="ECO:0000313" key="9">
    <source>
        <dbReference type="EMBL" id="MTD53057.1"/>
    </source>
</evidence>
<keyword evidence="4 7" id="KW-1133">Transmembrane helix</keyword>
<keyword evidence="3 7" id="KW-0812">Transmembrane</keyword>
<feature type="transmembrane region" description="Helical" evidence="7">
    <location>
        <begin position="425"/>
        <end position="445"/>
    </location>
</feature>
<gene>
    <name evidence="9" type="ORF">GKO32_03560</name>
</gene>
<accession>A0A6N7YJI4</accession>
<dbReference type="Pfam" id="PF00083">
    <property type="entry name" value="Sugar_tr"/>
    <property type="match status" value="1"/>
</dbReference>
<evidence type="ECO:0000259" key="8">
    <source>
        <dbReference type="PROSITE" id="PS50850"/>
    </source>
</evidence>
<feature type="region of interest" description="Disordered" evidence="6">
    <location>
        <begin position="455"/>
        <end position="480"/>
    </location>
</feature>
<dbReference type="InterPro" id="IPR020846">
    <property type="entry name" value="MFS_dom"/>
</dbReference>
<feature type="transmembrane region" description="Helical" evidence="7">
    <location>
        <begin position="121"/>
        <end position="144"/>
    </location>
</feature>
<dbReference type="RefSeq" id="WP_312867468.1">
    <property type="nucleotide sequence ID" value="NZ_WMBA01000003.1"/>
</dbReference>
<feature type="transmembrane region" description="Helical" evidence="7">
    <location>
        <begin position="66"/>
        <end position="86"/>
    </location>
</feature>
<dbReference type="PROSITE" id="PS50850">
    <property type="entry name" value="MFS"/>
    <property type="match status" value="1"/>
</dbReference>
<dbReference type="InterPro" id="IPR005828">
    <property type="entry name" value="MFS_sugar_transport-like"/>
</dbReference>
<dbReference type="AlphaFoldDB" id="A0A6N7YJI4"/>
<evidence type="ECO:0000256" key="4">
    <source>
        <dbReference type="ARBA" id="ARBA00022989"/>
    </source>
</evidence>
<reference evidence="9 10" key="1">
    <citation type="submission" date="2019-11" db="EMBL/GenBank/DDBJ databases">
        <title>Draft genome of Amycolatopsis RM579.</title>
        <authorList>
            <person name="Duangmal K."/>
            <person name="Mingma R."/>
        </authorList>
    </citation>
    <scope>NUCLEOTIDE SEQUENCE [LARGE SCALE GENOMIC DNA]</scope>
    <source>
        <strain evidence="9 10">RM579</strain>
    </source>
</reference>
<dbReference type="Proteomes" id="UP000440096">
    <property type="component" value="Unassembled WGS sequence"/>
</dbReference>
<feature type="transmembrane region" description="Helical" evidence="7">
    <location>
        <begin position="98"/>
        <end position="115"/>
    </location>
</feature>
<keyword evidence="10" id="KW-1185">Reference proteome</keyword>
<comment type="caution">
    <text evidence="9">The sequence shown here is derived from an EMBL/GenBank/DDBJ whole genome shotgun (WGS) entry which is preliminary data.</text>
</comment>
<feature type="domain" description="Major facilitator superfamily (MFS) profile" evidence="8">
    <location>
        <begin position="30"/>
        <end position="450"/>
    </location>
</feature>
<feature type="compositionally biased region" description="Basic and acidic residues" evidence="6">
    <location>
        <begin position="455"/>
        <end position="464"/>
    </location>
</feature>
<evidence type="ECO:0000256" key="6">
    <source>
        <dbReference type="SAM" id="MobiDB-lite"/>
    </source>
</evidence>
<proteinExistence type="predicted"/>
<comment type="subcellular location">
    <subcellularLocation>
        <location evidence="1">Cell membrane</location>
        <topology evidence="1">Multi-pass membrane protein</topology>
    </subcellularLocation>
</comment>